<protein>
    <submittedName>
        <fullName evidence="1">Uncharacterized protein</fullName>
    </submittedName>
</protein>
<organism evidence="1">
    <name type="scientific">marine sediment metagenome</name>
    <dbReference type="NCBI Taxonomy" id="412755"/>
    <lineage>
        <taxon>unclassified sequences</taxon>
        <taxon>metagenomes</taxon>
        <taxon>ecological metagenomes</taxon>
    </lineage>
</organism>
<accession>X0SG44</accession>
<sequence length="198" mass="22268">MGSHYATDRIPDEQIDRIAAEMGVEPDVLLEARLNVLQERMSAGRQPPMGRKRAGTKHYQFELLMPEAIHGAWKNEAGRRGLDGSALLRSMIHAYLLGSWEPSTVQKKWVWRGIGYEIAPGSWRRAHGSRYPFRERALITNAARRVLVRRGDRLGAKPTSVIRSLVLAAIEGEWAAPGTIEIVDASGMYDDEDRYFLG</sequence>
<name>X0SG44_9ZZZZ</name>
<reference evidence="1" key="1">
    <citation type="journal article" date="2014" name="Front. Microbiol.">
        <title>High frequency of phylogenetically diverse reductive dehalogenase-homologous genes in deep subseafloor sedimentary metagenomes.</title>
        <authorList>
            <person name="Kawai M."/>
            <person name="Futagami T."/>
            <person name="Toyoda A."/>
            <person name="Takaki Y."/>
            <person name="Nishi S."/>
            <person name="Hori S."/>
            <person name="Arai W."/>
            <person name="Tsubouchi T."/>
            <person name="Morono Y."/>
            <person name="Uchiyama I."/>
            <person name="Ito T."/>
            <person name="Fujiyama A."/>
            <person name="Inagaki F."/>
            <person name="Takami H."/>
        </authorList>
    </citation>
    <scope>NUCLEOTIDE SEQUENCE</scope>
    <source>
        <strain evidence="1">Expedition CK06-06</strain>
    </source>
</reference>
<comment type="caution">
    <text evidence="1">The sequence shown here is derived from an EMBL/GenBank/DDBJ whole genome shotgun (WGS) entry which is preliminary data.</text>
</comment>
<proteinExistence type="predicted"/>
<dbReference type="AlphaFoldDB" id="X0SG44"/>
<evidence type="ECO:0000313" key="1">
    <source>
        <dbReference type="EMBL" id="GAF79998.1"/>
    </source>
</evidence>
<gene>
    <name evidence="1" type="ORF">S01H1_16228</name>
</gene>
<dbReference type="EMBL" id="BARS01008521">
    <property type="protein sequence ID" value="GAF79998.1"/>
    <property type="molecule type" value="Genomic_DNA"/>
</dbReference>